<sequence>MSVHTTAFDAVFGSDPLGRFTAAIVSAVPQFDPDDTPIGHALATEFFRVPQALGDEQVEPAPAASAEVPAEALEGRTEQPVEPTSPAEQTEPTDAFPVVLAPERVYEWVDGGQVRRPSPRPRPRPRVAPQAPAPVEEPLEPNEERPATVVELPVAGPVTWFDNATGQQRARRAS</sequence>
<gene>
    <name evidence="2" type="ORF">SAMN05443637_106177</name>
</gene>
<protein>
    <submittedName>
        <fullName evidence="2">Uncharacterized protein</fullName>
    </submittedName>
</protein>
<feature type="compositionally biased region" description="Low complexity" evidence="1">
    <location>
        <begin position="127"/>
        <end position="136"/>
    </location>
</feature>
<keyword evidence="3" id="KW-1185">Reference proteome</keyword>
<feature type="region of interest" description="Disordered" evidence="1">
    <location>
        <begin position="58"/>
        <end position="174"/>
    </location>
</feature>
<evidence type="ECO:0000256" key="1">
    <source>
        <dbReference type="SAM" id="MobiDB-lite"/>
    </source>
</evidence>
<organism evidence="2 3">
    <name type="scientific">Pseudonocardia thermophila</name>
    <dbReference type="NCBI Taxonomy" id="1848"/>
    <lineage>
        <taxon>Bacteria</taxon>
        <taxon>Bacillati</taxon>
        <taxon>Actinomycetota</taxon>
        <taxon>Actinomycetes</taxon>
        <taxon>Pseudonocardiales</taxon>
        <taxon>Pseudonocardiaceae</taxon>
        <taxon>Pseudonocardia</taxon>
    </lineage>
</organism>
<feature type="compositionally biased region" description="Low complexity" evidence="1">
    <location>
        <begin position="59"/>
        <end position="72"/>
    </location>
</feature>
<reference evidence="2 3" key="1">
    <citation type="submission" date="2016-11" db="EMBL/GenBank/DDBJ databases">
        <authorList>
            <person name="Jaros S."/>
            <person name="Januszkiewicz K."/>
            <person name="Wedrychowicz H."/>
        </authorList>
    </citation>
    <scope>NUCLEOTIDE SEQUENCE [LARGE SCALE GENOMIC DNA]</scope>
    <source>
        <strain evidence="2 3">DSM 43832</strain>
    </source>
</reference>
<evidence type="ECO:0000313" key="3">
    <source>
        <dbReference type="Proteomes" id="UP000184363"/>
    </source>
</evidence>
<dbReference type="STRING" id="1848.SAMN05443637_106177"/>
<dbReference type="Proteomes" id="UP000184363">
    <property type="component" value="Unassembled WGS sequence"/>
</dbReference>
<proteinExistence type="predicted"/>
<dbReference type="AlphaFoldDB" id="A0A1M6SJH1"/>
<name>A0A1M6SJH1_PSETH</name>
<evidence type="ECO:0000313" key="2">
    <source>
        <dbReference type="EMBL" id="SHK44728.1"/>
    </source>
</evidence>
<dbReference type="RefSeq" id="WP_073456764.1">
    <property type="nucleotide sequence ID" value="NZ_CALGVN010000062.1"/>
</dbReference>
<accession>A0A1M6SJH1</accession>
<dbReference type="EMBL" id="FRAP01000006">
    <property type="protein sequence ID" value="SHK44728.1"/>
    <property type="molecule type" value="Genomic_DNA"/>
</dbReference>